<evidence type="ECO:0000259" key="1">
    <source>
        <dbReference type="Pfam" id="PF00455"/>
    </source>
</evidence>
<feature type="domain" description="DeoR-like transcriptional repressor C-terminal sensor" evidence="1">
    <location>
        <begin position="10"/>
        <end position="86"/>
    </location>
</feature>
<dbReference type="InterPro" id="IPR037171">
    <property type="entry name" value="NagB/RpiA_transferase-like"/>
</dbReference>
<accession>A0A6A7K3M2</accession>
<reference evidence="2 3" key="1">
    <citation type="submission" date="2019-10" db="EMBL/GenBank/DDBJ databases">
        <title>Draft genome sequences of Lactobacillus strains.</title>
        <authorList>
            <person name="Cho G.-S."/>
            <person name="Fagbemigun O."/>
            <person name="Brinks E."/>
            <person name="Franz C.M.A.P."/>
        </authorList>
    </citation>
    <scope>NUCLEOTIDE SEQUENCE [LARGE SCALE GENOMIC DNA]</scope>
    <source>
        <strain evidence="2 3">313</strain>
    </source>
</reference>
<evidence type="ECO:0000313" key="2">
    <source>
        <dbReference type="EMBL" id="MPW15141.1"/>
    </source>
</evidence>
<sequence>MIEYVKHFIATHFFSKFHARLAFIYPSTITTDGLYMADVEQTQIKRIMLVNSNIVLALIDHTKFNNNNDFVKLCDLDYLDYVITDRPISDDTILQALKKNRVNIIYKKLGGIL</sequence>
<dbReference type="EMBL" id="WHOE01000131">
    <property type="protein sequence ID" value="MPW15141.1"/>
    <property type="molecule type" value="Genomic_DNA"/>
</dbReference>
<dbReference type="Proteomes" id="UP000430466">
    <property type="component" value="Unassembled WGS sequence"/>
</dbReference>
<dbReference type="PANTHER" id="PTHR30363">
    <property type="entry name" value="HTH-TYPE TRANSCRIPTIONAL REGULATOR SRLR-RELATED"/>
    <property type="match status" value="1"/>
</dbReference>
<gene>
    <name evidence="2" type="ORF">GDZ32_10285</name>
</gene>
<dbReference type="RefSeq" id="WP_321572850.1">
    <property type="nucleotide sequence ID" value="NZ_WHOE01000131.1"/>
</dbReference>
<protein>
    <recommendedName>
        <fullName evidence="1">DeoR-like transcriptional repressor C-terminal sensor domain-containing protein</fullName>
    </recommendedName>
</protein>
<comment type="caution">
    <text evidence="2">The sequence shown here is derived from an EMBL/GenBank/DDBJ whole genome shotgun (WGS) entry which is preliminary data.</text>
</comment>
<organism evidence="2 3">
    <name type="scientific">Lactobacillus helveticus</name>
    <name type="common">Lactobacillus suntoryeus</name>
    <dbReference type="NCBI Taxonomy" id="1587"/>
    <lineage>
        <taxon>Bacteria</taxon>
        <taxon>Bacillati</taxon>
        <taxon>Bacillota</taxon>
        <taxon>Bacilli</taxon>
        <taxon>Lactobacillales</taxon>
        <taxon>Lactobacillaceae</taxon>
        <taxon>Lactobacillus</taxon>
    </lineage>
</organism>
<evidence type="ECO:0000313" key="3">
    <source>
        <dbReference type="Proteomes" id="UP000430466"/>
    </source>
</evidence>
<name>A0A6A7K3M2_LACHE</name>
<dbReference type="InterPro" id="IPR050313">
    <property type="entry name" value="Carb_Metab_HTH_regulators"/>
</dbReference>
<dbReference type="SUPFAM" id="SSF100950">
    <property type="entry name" value="NagB/RpiA/CoA transferase-like"/>
    <property type="match status" value="1"/>
</dbReference>
<dbReference type="PANTHER" id="PTHR30363:SF44">
    <property type="entry name" value="AGA OPERON TRANSCRIPTIONAL REPRESSOR-RELATED"/>
    <property type="match status" value="1"/>
</dbReference>
<dbReference type="AlphaFoldDB" id="A0A6A7K3M2"/>
<proteinExistence type="predicted"/>
<dbReference type="Pfam" id="PF00455">
    <property type="entry name" value="DeoRC"/>
    <property type="match status" value="1"/>
</dbReference>
<dbReference type="InterPro" id="IPR014036">
    <property type="entry name" value="DeoR-like_C"/>
</dbReference>